<accession>A0A3D8P245</accession>
<evidence type="ECO:0000256" key="3">
    <source>
        <dbReference type="ARBA" id="ARBA00022676"/>
    </source>
</evidence>
<evidence type="ECO:0000256" key="10">
    <source>
        <dbReference type="SAM" id="SignalP"/>
    </source>
</evidence>
<feature type="signal peptide" evidence="10">
    <location>
        <begin position="1"/>
        <end position="20"/>
    </location>
</feature>
<dbReference type="InterPro" id="IPR038063">
    <property type="entry name" value="Transpep_catalytic_dom"/>
</dbReference>
<evidence type="ECO:0000256" key="8">
    <source>
        <dbReference type="ARBA" id="ARBA00023316"/>
    </source>
</evidence>
<dbReference type="RefSeq" id="WP_115793024.1">
    <property type="nucleotide sequence ID" value="NZ_QSLN01000012.1"/>
</dbReference>
<feature type="active site" description="Nucleophile" evidence="9">
    <location>
        <position position="109"/>
    </location>
</feature>
<dbReference type="SUPFAM" id="SSF47090">
    <property type="entry name" value="PGBD-like"/>
    <property type="match status" value="1"/>
</dbReference>
<keyword evidence="7 9" id="KW-0573">Peptidoglycan synthesis</keyword>
<comment type="similarity">
    <text evidence="2">Belongs to the YkuD family.</text>
</comment>
<evidence type="ECO:0000256" key="9">
    <source>
        <dbReference type="PROSITE-ProRule" id="PRU01373"/>
    </source>
</evidence>
<proteinExistence type="inferred from homology"/>
<keyword evidence="4" id="KW-0808">Transferase</keyword>
<dbReference type="GO" id="GO:0016757">
    <property type="term" value="F:glycosyltransferase activity"/>
    <property type="evidence" value="ECO:0007669"/>
    <property type="project" value="UniProtKB-KW"/>
</dbReference>
<dbReference type="GO" id="GO:0071972">
    <property type="term" value="F:peptidoglycan L,D-transpeptidase activity"/>
    <property type="evidence" value="ECO:0007669"/>
    <property type="project" value="TreeGrafter"/>
</dbReference>
<keyword evidence="8 9" id="KW-0961">Cell wall biogenesis/degradation</keyword>
<dbReference type="PANTHER" id="PTHR30582">
    <property type="entry name" value="L,D-TRANSPEPTIDASE"/>
    <property type="match status" value="1"/>
</dbReference>
<dbReference type="InterPro" id="IPR002477">
    <property type="entry name" value="Peptidoglycan-bd-like"/>
</dbReference>
<evidence type="ECO:0000256" key="6">
    <source>
        <dbReference type="ARBA" id="ARBA00022960"/>
    </source>
</evidence>
<dbReference type="InterPro" id="IPR036366">
    <property type="entry name" value="PGBDSf"/>
</dbReference>
<evidence type="ECO:0000313" key="12">
    <source>
        <dbReference type="EMBL" id="RDV82131.1"/>
    </source>
</evidence>
<dbReference type="OrthoDB" id="9787225at2"/>
<evidence type="ECO:0000256" key="2">
    <source>
        <dbReference type="ARBA" id="ARBA00005992"/>
    </source>
</evidence>
<dbReference type="InterPro" id="IPR036365">
    <property type="entry name" value="PGBD-like_sf"/>
</dbReference>
<dbReference type="PANTHER" id="PTHR30582:SF24">
    <property type="entry name" value="L,D-TRANSPEPTIDASE ERFK_SRFK-RELATED"/>
    <property type="match status" value="1"/>
</dbReference>
<evidence type="ECO:0000313" key="13">
    <source>
        <dbReference type="Proteomes" id="UP000256329"/>
    </source>
</evidence>
<dbReference type="Proteomes" id="UP000256329">
    <property type="component" value="Unassembled WGS sequence"/>
</dbReference>
<dbReference type="InterPro" id="IPR050979">
    <property type="entry name" value="LD-transpeptidase"/>
</dbReference>
<dbReference type="EMBL" id="QSLN01000012">
    <property type="protein sequence ID" value="RDV82131.1"/>
    <property type="molecule type" value="Genomic_DNA"/>
</dbReference>
<dbReference type="Pfam" id="PF03734">
    <property type="entry name" value="YkuD"/>
    <property type="match status" value="1"/>
</dbReference>
<dbReference type="Pfam" id="PF01471">
    <property type="entry name" value="PG_binding_1"/>
    <property type="match status" value="1"/>
</dbReference>
<keyword evidence="13" id="KW-1185">Reference proteome</keyword>
<evidence type="ECO:0000256" key="1">
    <source>
        <dbReference type="ARBA" id="ARBA00004752"/>
    </source>
</evidence>
<reference evidence="12 13" key="1">
    <citation type="submission" date="2018-08" db="EMBL/GenBank/DDBJ databases">
        <title>Form III RuBisCO-mediated autotrophy in Thermodesulfobium bacteria.</title>
        <authorList>
            <person name="Toshchakov S.V."/>
            <person name="Kublanov I.V."/>
            <person name="Frolov E."/>
            <person name="Bonch-Osmolovskaya E.A."/>
            <person name="Tourova T.P."/>
            <person name="Chernych N.A."/>
            <person name="Lebedinsky A.V."/>
        </authorList>
    </citation>
    <scope>NUCLEOTIDE SEQUENCE [LARGE SCALE GENOMIC DNA]</scope>
    <source>
        <strain evidence="12 13">SR</strain>
    </source>
</reference>
<dbReference type="Gene3D" id="1.10.101.10">
    <property type="entry name" value="PGBD-like superfamily/PGBD"/>
    <property type="match status" value="1"/>
</dbReference>
<dbReference type="CDD" id="cd16913">
    <property type="entry name" value="YkuD_like"/>
    <property type="match status" value="1"/>
</dbReference>
<gene>
    <name evidence="12" type="ORF">DXX99_08275</name>
</gene>
<dbReference type="InterPro" id="IPR005490">
    <property type="entry name" value="LD_TPept_cat_dom"/>
</dbReference>
<dbReference type="GO" id="GO:0071555">
    <property type="term" value="P:cell wall organization"/>
    <property type="evidence" value="ECO:0007669"/>
    <property type="project" value="UniProtKB-UniRule"/>
</dbReference>
<evidence type="ECO:0000259" key="11">
    <source>
        <dbReference type="PROSITE" id="PS52029"/>
    </source>
</evidence>
<dbReference type="GO" id="GO:0008360">
    <property type="term" value="P:regulation of cell shape"/>
    <property type="evidence" value="ECO:0007669"/>
    <property type="project" value="UniProtKB-UniRule"/>
</dbReference>
<feature type="active site" description="Proton donor/acceptor" evidence="9">
    <location>
        <position position="93"/>
    </location>
</feature>
<dbReference type="UniPathway" id="UPA00219"/>
<evidence type="ECO:0000256" key="5">
    <source>
        <dbReference type="ARBA" id="ARBA00022801"/>
    </source>
</evidence>
<feature type="domain" description="L,D-TPase catalytic" evidence="11">
    <location>
        <begin position="24"/>
        <end position="133"/>
    </location>
</feature>
<keyword evidence="6 9" id="KW-0133">Cell shape</keyword>
<dbReference type="GO" id="GO:0005576">
    <property type="term" value="C:extracellular region"/>
    <property type="evidence" value="ECO:0007669"/>
    <property type="project" value="TreeGrafter"/>
</dbReference>
<keyword evidence="5" id="KW-0378">Hydrolase</keyword>
<evidence type="ECO:0000256" key="4">
    <source>
        <dbReference type="ARBA" id="ARBA00022679"/>
    </source>
</evidence>
<sequence length="206" mass="23248">MKGFLLALMLLYLPTGNSEANPSLFLVVDTWQCRLLVFSEDRLVKIYPVAVGKAGTPTPVGSWRVIRKAMNWGSGFGTRWIGLDVPWGIYGLHGTNKPWSIGRHESQGCIRMFNRDIEELYPRVQPGTPVIVVGEILRGPRVLREGDCGSDVMEVQRVLQRQGFYAGPISGRFDARTKEAVRRFQQHYRLPSLGEVDEKTYELLGL</sequence>
<organism evidence="12 13">
    <name type="scientific">Ammonifex thiophilus</name>
    <dbReference type="NCBI Taxonomy" id="444093"/>
    <lineage>
        <taxon>Bacteria</taxon>
        <taxon>Bacillati</taxon>
        <taxon>Bacillota</taxon>
        <taxon>Clostridia</taxon>
        <taxon>Thermoanaerobacterales</taxon>
        <taxon>Thermoanaerobacteraceae</taxon>
        <taxon>Ammonifex</taxon>
    </lineage>
</organism>
<protein>
    <recommendedName>
        <fullName evidence="11">L,D-TPase catalytic domain-containing protein</fullName>
    </recommendedName>
</protein>
<comment type="pathway">
    <text evidence="1 9">Cell wall biogenesis; peptidoglycan biosynthesis.</text>
</comment>
<dbReference type="SUPFAM" id="SSF141523">
    <property type="entry name" value="L,D-transpeptidase catalytic domain-like"/>
    <property type="match status" value="1"/>
</dbReference>
<dbReference type="AlphaFoldDB" id="A0A3D8P245"/>
<evidence type="ECO:0000256" key="7">
    <source>
        <dbReference type="ARBA" id="ARBA00022984"/>
    </source>
</evidence>
<dbReference type="Gene3D" id="2.40.440.10">
    <property type="entry name" value="L,D-transpeptidase catalytic domain-like"/>
    <property type="match status" value="1"/>
</dbReference>
<comment type="caution">
    <text evidence="12">The sequence shown here is derived from an EMBL/GenBank/DDBJ whole genome shotgun (WGS) entry which is preliminary data.</text>
</comment>
<name>A0A3D8P245_9THEO</name>
<dbReference type="PROSITE" id="PS52029">
    <property type="entry name" value="LD_TPASE"/>
    <property type="match status" value="1"/>
</dbReference>
<dbReference type="GO" id="GO:0018104">
    <property type="term" value="P:peptidoglycan-protein cross-linking"/>
    <property type="evidence" value="ECO:0007669"/>
    <property type="project" value="TreeGrafter"/>
</dbReference>
<keyword evidence="10" id="KW-0732">Signal</keyword>
<feature type="chain" id="PRO_5038524142" description="L,D-TPase catalytic domain-containing protein" evidence="10">
    <location>
        <begin position="21"/>
        <end position="206"/>
    </location>
</feature>
<keyword evidence="3" id="KW-0328">Glycosyltransferase</keyword>